<dbReference type="EMBL" id="CABIJS010000356">
    <property type="protein sequence ID" value="VUZ50348.1"/>
    <property type="molecule type" value="Genomic_DNA"/>
</dbReference>
<proteinExistence type="predicted"/>
<reference evidence="1 2" key="1">
    <citation type="submission" date="2019-07" db="EMBL/GenBank/DDBJ databases">
        <authorList>
            <person name="Jastrzebski P J."/>
            <person name="Paukszto L."/>
            <person name="Jastrzebski P J."/>
        </authorList>
    </citation>
    <scope>NUCLEOTIDE SEQUENCE [LARGE SCALE GENOMIC DNA]</scope>
    <source>
        <strain evidence="1 2">WMS-il1</strain>
    </source>
</reference>
<gene>
    <name evidence="1" type="ORF">WMSIL1_LOCUS9246</name>
</gene>
<keyword evidence="2" id="KW-1185">Reference proteome</keyword>
<protein>
    <submittedName>
        <fullName evidence="1">Uncharacterized protein</fullName>
    </submittedName>
</protein>
<name>A0A564YUI0_HYMDI</name>
<accession>A0A564YUI0</accession>
<organism evidence="1 2">
    <name type="scientific">Hymenolepis diminuta</name>
    <name type="common">Rat tapeworm</name>
    <dbReference type="NCBI Taxonomy" id="6216"/>
    <lineage>
        <taxon>Eukaryota</taxon>
        <taxon>Metazoa</taxon>
        <taxon>Spiralia</taxon>
        <taxon>Lophotrochozoa</taxon>
        <taxon>Platyhelminthes</taxon>
        <taxon>Cestoda</taxon>
        <taxon>Eucestoda</taxon>
        <taxon>Cyclophyllidea</taxon>
        <taxon>Hymenolepididae</taxon>
        <taxon>Hymenolepis</taxon>
    </lineage>
</organism>
<sequence length="83" mass="9176">MRRTGEIVFPKPISCSIETASKVLAQKSGEVKLTAALISLQDPIMSSQTKVLWFHVGLSLARPIRGISYLGRFIFKVFKGHTS</sequence>
<evidence type="ECO:0000313" key="1">
    <source>
        <dbReference type="EMBL" id="VUZ50348.1"/>
    </source>
</evidence>
<dbReference type="AlphaFoldDB" id="A0A564YUI0"/>
<dbReference type="Proteomes" id="UP000321570">
    <property type="component" value="Unassembled WGS sequence"/>
</dbReference>
<evidence type="ECO:0000313" key="2">
    <source>
        <dbReference type="Proteomes" id="UP000321570"/>
    </source>
</evidence>